<name>A0A9D7XJR1_9BACT</name>
<keyword evidence="1" id="KW-1133">Transmembrane helix</keyword>
<dbReference type="AlphaFoldDB" id="A0A9D7XJR1"/>
<evidence type="ECO:0000313" key="3">
    <source>
        <dbReference type="Proteomes" id="UP000886657"/>
    </source>
</evidence>
<accession>A0A9D7XJR1</accession>
<evidence type="ECO:0000256" key="1">
    <source>
        <dbReference type="SAM" id="Phobius"/>
    </source>
</evidence>
<dbReference type="PANTHER" id="PTHR32309">
    <property type="entry name" value="TYROSINE-PROTEIN KINASE"/>
    <property type="match status" value="1"/>
</dbReference>
<keyword evidence="1" id="KW-0472">Membrane</keyword>
<dbReference type="InterPro" id="IPR050445">
    <property type="entry name" value="Bact_polysacc_biosynth/exp"/>
</dbReference>
<comment type="caution">
    <text evidence="2">The sequence shown here is derived from an EMBL/GenBank/DDBJ whole genome shotgun (WGS) entry which is preliminary data.</text>
</comment>
<organism evidence="2 3">
    <name type="scientific">Candidatus Geothrix skivensis</name>
    <dbReference type="NCBI Taxonomy" id="2954439"/>
    <lineage>
        <taxon>Bacteria</taxon>
        <taxon>Pseudomonadati</taxon>
        <taxon>Acidobacteriota</taxon>
        <taxon>Holophagae</taxon>
        <taxon>Holophagales</taxon>
        <taxon>Holophagaceae</taxon>
        <taxon>Geothrix</taxon>
    </lineage>
</organism>
<sequence length="329" mass="36228">MNEATPSPTLDLKASLKQPLQWALAAGLLTALISLLLPNYYKSEAHLLPVESKGIGGNLGGLASAAAAFGVSVPGAEGNDANFVDILNSRSMKEQLLQTKFSYHRRSWLLGAERAEAGTLFDYLGEQNPSRALKKLDQILVASRDFKTKIISVSAETRSPELSQLLVQKSLTQLEAFLKEKGRTRGSAKADYAEARLAEARREMDATEEAWRRFLEVNRNYQAITDPAVRLKGARLENELRLRQQLVTTLAMNREQALLEEKNDIPILNVMDGADLPTEKSRPGRSILVLASFALAGLGTWLFRNRNWVLARVFPEESGDGSAPPSGDR</sequence>
<evidence type="ECO:0008006" key="4">
    <source>
        <dbReference type="Google" id="ProtNLM"/>
    </source>
</evidence>
<proteinExistence type="predicted"/>
<reference evidence="2" key="1">
    <citation type="submission" date="2020-10" db="EMBL/GenBank/DDBJ databases">
        <title>Connecting structure to function with the recovery of over 1000 high-quality activated sludge metagenome-assembled genomes encoding full-length rRNA genes using long-read sequencing.</title>
        <authorList>
            <person name="Singleton C.M."/>
            <person name="Petriglieri F."/>
            <person name="Kristensen J.M."/>
            <person name="Kirkegaard R.H."/>
            <person name="Michaelsen T.Y."/>
            <person name="Andersen M.H."/>
            <person name="Karst S.M."/>
            <person name="Dueholm M.S."/>
            <person name="Nielsen P.H."/>
            <person name="Albertsen M."/>
        </authorList>
    </citation>
    <scope>NUCLEOTIDE SEQUENCE</scope>
    <source>
        <strain evidence="2">Skiv_18-Q3-R9-52_MAXAC.067</strain>
    </source>
</reference>
<gene>
    <name evidence="2" type="ORF">IPP58_15965</name>
</gene>
<feature type="transmembrane region" description="Helical" evidence="1">
    <location>
        <begin position="20"/>
        <end position="41"/>
    </location>
</feature>
<dbReference type="Proteomes" id="UP000886657">
    <property type="component" value="Unassembled WGS sequence"/>
</dbReference>
<dbReference type="EMBL" id="JADKIO010000012">
    <property type="protein sequence ID" value="MBK9797943.1"/>
    <property type="molecule type" value="Genomic_DNA"/>
</dbReference>
<keyword evidence="1" id="KW-0812">Transmembrane</keyword>
<dbReference type="PANTHER" id="PTHR32309:SF31">
    <property type="entry name" value="CAPSULAR EXOPOLYSACCHARIDE FAMILY"/>
    <property type="match status" value="1"/>
</dbReference>
<protein>
    <recommendedName>
        <fullName evidence="4">Polysaccharide chain length determinant N-terminal domain-containing protein</fullName>
    </recommendedName>
</protein>
<evidence type="ECO:0000313" key="2">
    <source>
        <dbReference type="EMBL" id="MBK9797943.1"/>
    </source>
</evidence>